<sequence>MTKTVVTFLPCSTTQSARRRDSSTVISGSTSGPIDDAEARLAYAAVTRARRHLDCGGLVWIDHHPDGMGRL</sequence>
<organism evidence="1 2">
    <name type="scientific">Streptomyces polygonati</name>
    <dbReference type="NCBI Taxonomy" id="1617087"/>
    <lineage>
        <taxon>Bacteria</taxon>
        <taxon>Bacillati</taxon>
        <taxon>Actinomycetota</taxon>
        <taxon>Actinomycetes</taxon>
        <taxon>Kitasatosporales</taxon>
        <taxon>Streptomycetaceae</taxon>
        <taxon>Streptomyces</taxon>
    </lineage>
</organism>
<keyword evidence="2" id="KW-1185">Reference proteome</keyword>
<dbReference type="Proteomes" id="UP001595765">
    <property type="component" value="Unassembled WGS sequence"/>
</dbReference>
<dbReference type="RefSeq" id="WP_386437212.1">
    <property type="nucleotide sequence ID" value="NZ_JBHSBB010000035.1"/>
</dbReference>
<reference evidence="2" key="1">
    <citation type="journal article" date="2019" name="Int. J. Syst. Evol. Microbiol.">
        <title>The Global Catalogue of Microorganisms (GCM) 10K type strain sequencing project: providing services to taxonomists for standard genome sequencing and annotation.</title>
        <authorList>
            <consortium name="The Broad Institute Genomics Platform"/>
            <consortium name="The Broad Institute Genome Sequencing Center for Infectious Disease"/>
            <person name="Wu L."/>
            <person name="Ma J."/>
        </authorList>
    </citation>
    <scope>NUCLEOTIDE SEQUENCE [LARGE SCALE GENOMIC DNA]</scope>
    <source>
        <strain evidence="2">CGMCC 4.7237</strain>
    </source>
</reference>
<name>A0ABV8HWN6_9ACTN</name>
<proteinExistence type="predicted"/>
<gene>
    <name evidence="1" type="ORF">ACFO3J_32285</name>
</gene>
<evidence type="ECO:0008006" key="3">
    <source>
        <dbReference type="Google" id="ProtNLM"/>
    </source>
</evidence>
<protein>
    <recommendedName>
        <fullName evidence="3">UvrD-like helicase C-terminal domain-containing protein</fullName>
    </recommendedName>
</protein>
<comment type="caution">
    <text evidence="1">The sequence shown here is derived from an EMBL/GenBank/DDBJ whole genome shotgun (WGS) entry which is preliminary data.</text>
</comment>
<accession>A0ABV8HWN6</accession>
<dbReference type="EMBL" id="JBHSBB010000035">
    <property type="protein sequence ID" value="MFC4036096.1"/>
    <property type="molecule type" value="Genomic_DNA"/>
</dbReference>
<evidence type="ECO:0000313" key="2">
    <source>
        <dbReference type="Proteomes" id="UP001595765"/>
    </source>
</evidence>
<evidence type="ECO:0000313" key="1">
    <source>
        <dbReference type="EMBL" id="MFC4036096.1"/>
    </source>
</evidence>